<dbReference type="SUPFAM" id="SSF56112">
    <property type="entry name" value="Protein kinase-like (PK-like)"/>
    <property type="match status" value="1"/>
</dbReference>
<sequence length="756" mass="85369">MPQTGITIPLIIASDPSDTAPNSQNYSSNDLRRSPDQTVAGRPSPGTSYSARLDSDSDADADSDFLTCSSSSADFSSAEDGLSPSENLLSGTVRVELEVYRREEAIGESSDELVERRPDLTPSPPRSRNSVPAVNQAARAAFNRLEDPLPTLRARLQPAFHLPEEQSEITDFGRELHYKERKSRSRRTGRPKVSGKKSLGNRLFEALEFVDDNTKDKGFFPLDLLPLFLTEQSVSKELRKELGNILGPDEIARYTRKICSEQRVDSFEKGTKPRTKTYRKIFATLVLIVKTPAIRKFIIEGVNDSDLPLRAVKSESGYVMERARAPGKPLKCFQSGWTSFQMRNFEDWQWTTLAPFFARSKERKEICHYPLQDRVILPFRIDSKQDDVNQELLGGGGRVFKAFIHPDHHNFHGFFKCPRASTPDESDEPPKCICVFAIKCLHSQDKKTFKKEVDMLKRFSNNAHPHLISLLATYEQKGAFFLIFPRAEDDLQAYWKKTAPPTSTDSDGVCWVAEQCLGIAKGVLKIHEYESSNSQLHPLNMDRVVGHHGDIKPENVLWFRETDTHDHTGRGTLKLSDFGLADFSSRQTASRPFHSSISVTCNYRAPECDLNNQGGKGRQYDMWTLGCLYLEFLTWLVGGSALLQEFTRARLSVDTAWFGIMTDTFFQLEKSDTTGEPYAVVKPSVTERLHSDNRSSPFIREFLGLIETGLLVVKKSNPRIGDRLSIEQAHAKLTGIVRKCKTQREYTFISRDATTE</sequence>
<evidence type="ECO:0000313" key="3">
    <source>
        <dbReference type="EMBL" id="KAK0724446.1"/>
    </source>
</evidence>
<accession>A0AA40E598</accession>
<protein>
    <recommendedName>
        <fullName evidence="2">Protein kinase domain-containing protein</fullName>
    </recommendedName>
</protein>
<feature type="compositionally biased region" description="Polar residues" evidence="1">
    <location>
        <begin position="16"/>
        <end position="29"/>
    </location>
</feature>
<dbReference type="GO" id="GO:0004674">
    <property type="term" value="F:protein serine/threonine kinase activity"/>
    <property type="evidence" value="ECO:0007669"/>
    <property type="project" value="TreeGrafter"/>
</dbReference>
<dbReference type="PROSITE" id="PS50011">
    <property type="entry name" value="PROTEIN_KINASE_DOM"/>
    <property type="match status" value="1"/>
</dbReference>
<organism evidence="3 4">
    <name type="scientific">Lasiosphaeris hirsuta</name>
    <dbReference type="NCBI Taxonomy" id="260670"/>
    <lineage>
        <taxon>Eukaryota</taxon>
        <taxon>Fungi</taxon>
        <taxon>Dikarya</taxon>
        <taxon>Ascomycota</taxon>
        <taxon>Pezizomycotina</taxon>
        <taxon>Sordariomycetes</taxon>
        <taxon>Sordariomycetidae</taxon>
        <taxon>Sordariales</taxon>
        <taxon>Lasiosphaeriaceae</taxon>
        <taxon>Lasiosphaeris</taxon>
    </lineage>
</organism>
<name>A0AA40E598_9PEZI</name>
<feature type="domain" description="Protein kinase" evidence="2">
    <location>
        <begin position="385"/>
        <end position="733"/>
    </location>
</feature>
<feature type="region of interest" description="Disordered" evidence="1">
    <location>
        <begin position="1"/>
        <end position="65"/>
    </location>
</feature>
<reference evidence="3" key="1">
    <citation type="submission" date="2023-06" db="EMBL/GenBank/DDBJ databases">
        <title>Genome-scale phylogeny and comparative genomics of the fungal order Sordariales.</title>
        <authorList>
            <consortium name="Lawrence Berkeley National Laboratory"/>
            <person name="Hensen N."/>
            <person name="Bonometti L."/>
            <person name="Westerberg I."/>
            <person name="Brannstrom I.O."/>
            <person name="Guillou S."/>
            <person name="Cros-Aarteil S."/>
            <person name="Calhoun S."/>
            <person name="Haridas S."/>
            <person name="Kuo A."/>
            <person name="Mondo S."/>
            <person name="Pangilinan J."/>
            <person name="Riley R."/>
            <person name="Labutti K."/>
            <person name="Andreopoulos B."/>
            <person name="Lipzen A."/>
            <person name="Chen C."/>
            <person name="Yanf M."/>
            <person name="Daum C."/>
            <person name="Ng V."/>
            <person name="Clum A."/>
            <person name="Steindorff A."/>
            <person name="Ohm R."/>
            <person name="Martin F."/>
            <person name="Silar P."/>
            <person name="Natvig D."/>
            <person name="Lalanne C."/>
            <person name="Gautier V."/>
            <person name="Ament-Velasquez S.L."/>
            <person name="Kruys A."/>
            <person name="Hutchinson M.I."/>
            <person name="Powell A.J."/>
            <person name="Barry K."/>
            <person name="Miller A.N."/>
            <person name="Grigoriev I.V."/>
            <person name="Debuchy R."/>
            <person name="Gladieux P."/>
            <person name="Thoren M.H."/>
            <person name="Johannesson H."/>
        </authorList>
    </citation>
    <scope>NUCLEOTIDE SEQUENCE</scope>
    <source>
        <strain evidence="3">SMH4607-1</strain>
    </source>
</reference>
<evidence type="ECO:0000256" key="1">
    <source>
        <dbReference type="SAM" id="MobiDB-lite"/>
    </source>
</evidence>
<dbReference type="EMBL" id="JAUKUA010000002">
    <property type="protein sequence ID" value="KAK0724446.1"/>
    <property type="molecule type" value="Genomic_DNA"/>
</dbReference>
<gene>
    <name evidence="3" type="ORF">B0H67DRAFT_482728</name>
</gene>
<dbReference type="InterPro" id="IPR000719">
    <property type="entry name" value="Prot_kinase_dom"/>
</dbReference>
<comment type="caution">
    <text evidence="3">The sequence shown here is derived from an EMBL/GenBank/DDBJ whole genome shotgun (WGS) entry which is preliminary data.</text>
</comment>
<dbReference type="Proteomes" id="UP001172102">
    <property type="component" value="Unassembled WGS sequence"/>
</dbReference>
<dbReference type="Gene3D" id="1.10.510.10">
    <property type="entry name" value="Transferase(Phosphotransferase) domain 1"/>
    <property type="match status" value="1"/>
</dbReference>
<dbReference type="PANTHER" id="PTHR24359">
    <property type="entry name" value="SERINE/THREONINE-PROTEIN KINASE SBK1"/>
    <property type="match status" value="1"/>
</dbReference>
<dbReference type="InterPro" id="IPR011009">
    <property type="entry name" value="Kinase-like_dom_sf"/>
</dbReference>
<evidence type="ECO:0000259" key="2">
    <source>
        <dbReference type="PROSITE" id="PS50011"/>
    </source>
</evidence>
<dbReference type="Pfam" id="PF00069">
    <property type="entry name" value="Pkinase"/>
    <property type="match status" value="1"/>
</dbReference>
<dbReference type="PANTHER" id="PTHR24359:SF37">
    <property type="entry name" value="PROTEIN KINASE DOMAIN-CONTAINING PROTEIN"/>
    <property type="match status" value="1"/>
</dbReference>
<dbReference type="GO" id="GO:0005524">
    <property type="term" value="F:ATP binding"/>
    <property type="evidence" value="ECO:0007669"/>
    <property type="project" value="InterPro"/>
</dbReference>
<evidence type="ECO:0000313" key="4">
    <source>
        <dbReference type="Proteomes" id="UP001172102"/>
    </source>
</evidence>
<dbReference type="SMART" id="SM00220">
    <property type="entry name" value="S_TKc"/>
    <property type="match status" value="1"/>
</dbReference>
<keyword evidence="4" id="KW-1185">Reference proteome</keyword>
<proteinExistence type="predicted"/>
<dbReference type="AlphaFoldDB" id="A0AA40E598"/>
<feature type="region of interest" description="Disordered" evidence="1">
    <location>
        <begin position="108"/>
        <end position="133"/>
    </location>
</feature>